<feature type="transmembrane region" description="Helical" evidence="1">
    <location>
        <begin position="140"/>
        <end position="159"/>
    </location>
</feature>
<dbReference type="PANTHER" id="PTHR35804:SF1">
    <property type="entry name" value="LYSINE EXPORTER LYSO"/>
    <property type="match status" value="1"/>
</dbReference>
<reference evidence="3" key="4">
    <citation type="submission" date="2017-11" db="EMBL/GenBank/DDBJ databases">
        <title>Complete genome sequence of Serratia sp. ATCC 39006.</title>
        <authorList>
            <person name="Hampton H.G."/>
            <person name="Jackson S.A."/>
            <person name="Jauregui R."/>
            <person name="Poulter G.T.M."/>
            <person name="Salmond G.P.C."/>
            <person name="Fineran P.C."/>
        </authorList>
    </citation>
    <scope>NUCLEOTIDE SEQUENCE</scope>
    <source>
        <strain evidence="3">ATCC 39006</strain>
    </source>
</reference>
<reference evidence="3" key="2">
    <citation type="submission" date="2013-09" db="EMBL/GenBank/DDBJ databases">
        <authorList>
            <person name="Wang G."/>
            <person name="Yang Y."/>
            <person name="Su Y."/>
        </authorList>
    </citation>
    <scope>NUCLEOTIDE SEQUENCE</scope>
    <source>
        <strain evidence="3">ATCC 39006</strain>
    </source>
</reference>
<reference evidence="3 4" key="1">
    <citation type="journal article" date="2013" name="Genome Announc.">
        <title>Draft genome sequence of Serratia sp. strain ATCC 39006, a model bacterium for analysis of the biosynthesis and regulation of prodigiosin, a carbapenem, and gas vesicles.</title>
        <authorList>
            <person name="Fineran P.C."/>
            <person name="Iglesias Cans M.C."/>
            <person name="Ramsay J.P."/>
            <person name="Wilf N.M."/>
            <person name="Cossyleon D."/>
            <person name="McNeil M.B."/>
            <person name="Williamson N.R."/>
            <person name="Monson R.E."/>
            <person name="Becher S.A."/>
            <person name="Stanton J.A."/>
            <person name="Brugger K."/>
            <person name="Brown S.D."/>
            <person name="Salmond G.P."/>
        </authorList>
    </citation>
    <scope>NUCLEOTIDE SEQUENCE [LARGE SCALE GENOMIC DNA]</scope>
    <source>
        <strain evidence="3">ATCC 39006</strain>
        <strain evidence="4">ATCC 39006 / SC 11482</strain>
    </source>
</reference>
<dbReference type="Proteomes" id="UP000017700">
    <property type="component" value="Chromosome"/>
</dbReference>
<accession>A0A2I5TMF1</accession>
<dbReference type="InterPro" id="IPR005642">
    <property type="entry name" value="LysO"/>
</dbReference>
<dbReference type="Proteomes" id="UP000233778">
    <property type="component" value="Chromosome"/>
</dbReference>
<feature type="transmembrane region" description="Helical" evidence="1">
    <location>
        <begin position="62"/>
        <end position="87"/>
    </location>
</feature>
<dbReference type="RefSeq" id="WP_021015288.1">
    <property type="nucleotide sequence ID" value="NZ_CP025084.1"/>
</dbReference>
<evidence type="ECO:0000313" key="3">
    <source>
        <dbReference type="EMBL" id="AUH05736.1"/>
    </source>
</evidence>
<dbReference type="AlphaFoldDB" id="A0A2I5TMF1"/>
<reference evidence="2 5" key="3">
    <citation type="submission" date="2017-11" db="EMBL/GenBank/DDBJ databases">
        <title>Complete genome sequence of Serratia sp. ATCC 39006 LacA.</title>
        <authorList>
            <person name="Hampton H.G."/>
            <person name="Jackson S.A."/>
            <person name="Jauregui R."/>
            <person name="Poulter G.T.M."/>
            <person name="Salmond G.P.C."/>
            <person name="Fineran P.C."/>
        </authorList>
    </citation>
    <scope>NUCLEOTIDE SEQUENCE [LARGE SCALE GENOMIC DNA]</scope>
    <source>
        <strain evidence="2 5">ATCC 39006</strain>
    </source>
</reference>
<name>A0A2I5TMF1_SERS3</name>
<evidence type="ECO:0000313" key="2">
    <source>
        <dbReference type="EMBL" id="AUH01415.1"/>
    </source>
</evidence>
<keyword evidence="4" id="KW-1185">Reference proteome</keyword>
<feature type="transmembrane region" description="Helical" evidence="1">
    <location>
        <begin position="179"/>
        <end position="199"/>
    </location>
</feature>
<evidence type="ECO:0000313" key="4">
    <source>
        <dbReference type="Proteomes" id="UP000017700"/>
    </source>
</evidence>
<feature type="transmembrane region" description="Helical" evidence="1">
    <location>
        <begin position="290"/>
        <end position="309"/>
    </location>
</feature>
<organism evidence="3 4">
    <name type="scientific">Serratia sp. (strain ATCC 39006)</name>
    <name type="common">Prodigiosinella confusarubida</name>
    <dbReference type="NCBI Taxonomy" id="104623"/>
    <lineage>
        <taxon>Bacteria</taxon>
        <taxon>Pseudomonadati</taxon>
        <taxon>Pseudomonadota</taxon>
        <taxon>Gammaproteobacteria</taxon>
        <taxon>Enterobacterales</taxon>
        <taxon>Pectobacteriaceae</taxon>
        <taxon>Prodigiosinella</taxon>
    </lineage>
</organism>
<dbReference type="KEGG" id="sera:Ser39006_017325"/>
<keyword evidence="1" id="KW-0472">Membrane</keyword>
<dbReference type="EMBL" id="CP025084">
    <property type="protein sequence ID" value="AUH05736.1"/>
    <property type="molecule type" value="Genomic_DNA"/>
</dbReference>
<dbReference type="EMBL" id="CP025085">
    <property type="protein sequence ID" value="AUH01415.1"/>
    <property type="molecule type" value="Genomic_DNA"/>
</dbReference>
<gene>
    <name evidence="2" type="ORF">CWC46_17325</name>
    <name evidence="3" type="ORF">Ser39006_017325</name>
</gene>
<dbReference type="KEGG" id="serq:CWC46_17325"/>
<dbReference type="GO" id="GO:0015661">
    <property type="term" value="F:L-lysine efflux transmembrane transporter activity"/>
    <property type="evidence" value="ECO:0007669"/>
    <property type="project" value="InterPro"/>
</dbReference>
<dbReference type="PANTHER" id="PTHR35804">
    <property type="entry name" value="LYSINE EXPORTER LYSO"/>
    <property type="match status" value="1"/>
</dbReference>
<evidence type="ECO:0000256" key="1">
    <source>
        <dbReference type="SAM" id="Phobius"/>
    </source>
</evidence>
<keyword evidence="1" id="KW-0812">Transmembrane</keyword>
<feature type="transmembrane region" description="Helical" evidence="1">
    <location>
        <begin position="7"/>
        <end position="24"/>
    </location>
</feature>
<feature type="transmembrane region" description="Helical" evidence="1">
    <location>
        <begin position="36"/>
        <end position="55"/>
    </location>
</feature>
<sequence>MSIALSNLIPIFLVFFLGIKHQFFIPHTNLKIVEKLSNACLYFLLIFMGITVGLIPDITEKLVTVGVNAISIAVASSLSIAIVLKVFHYKENVILDEGMAISDNQKVAFDLIGYIKDPLVLTGLVIIGFFLGYRQIIPTMNYDILITALLYLLIFFIGIKLSRSGLNLKEVFFNRNNVIMTLLTVFSSYIGAIIVSFFIPLSLTHCLAISSGFGWYTLSGILFTKMNNPLLGSVAFLCDLFREAIALLLIPTLSRIGNGNIAIGVAGATAMDVTLPVIEKHCGTPYVPVALLSGGVITILVPFLIPFFYSL</sequence>
<proteinExistence type="predicted"/>
<dbReference type="Pfam" id="PF03956">
    <property type="entry name" value="Lys_export"/>
    <property type="match status" value="2"/>
</dbReference>
<keyword evidence="1" id="KW-1133">Transmembrane helix</keyword>
<dbReference type="GO" id="GO:0005886">
    <property type="term" value="C:plasma membrane"/>
    <property type="evidence" value="ECO:0007669"/>
    <property type="project" value="TreeGrafter"/>
</dbReference>
<feature type="transmembrane region" description="Helical" evidence="1">
    <location>
        <begin position="107"/>
        <end position="133"/>
    </location>
</feature>
<dbReference type="OrthoDB" id="5451742at2"/>
<protein>
    <submittedName>
        <fullName evidence="3">DUF340 domain-containing protein</fullName>
    </submittedName>
</protein>
<dbReference type="STRING" id="104623.Ser39006_02022"/>
<evidence type="ECO:0000313" key="5">
    <source>
        <dbReference type="Proteomes" id="UP000233778"/>
    </source>
</evidence>